<accession>A0ACC3BNA1</accession>
<dbReference type="Proteomes" id="UP000798662">
    <property type="component" value="Chromosome 1"/>
</dbReference>
<gene>
    <name evidence="1" type="ORF">I4F81_001802</name>
</gene>
<comment type="caution">
    <text evidence="1">The sequence shown here is derived from an EMBL/GenBank/DDBJ whole genome shotgun (WGS) entry which is preliminary data.</text>
</comment>
<organism evidence="1 2">
    <name type="scientific">Pyropia yezoensis</name>
    <name type="common">Susabi-nori</name>
    <name type="synonym">Porphyra yezoensis</name>
    <dbReference type="NCBI Taxonomy" id="2788"/>
    <lineage>
        <taxon>Eukaryota</taxon>
        <taxon>Rhodophyta</taxon>
        <taxon>Bangiophyceae</taxon>
        <taxon>Bangiales</taxon>
        <taxon>Bangiaceae</taxon>
        <taxon>Pyropia</taxon>
    </lineage>
</organism>
<evidence type="ECO:0000313" key="2">
    <source>
        <dbReference type="Proteomes" id="UP000798662"/>
    </source>
</evidence>
<reference evidence="1" key="1">
    <citation type="submission" date="2019-11" db="EMBL/GenBank/DDBJ databases">
        <title>Nori genome reveals adaptations in red seaweeds to the harsh intertidal environment.</title>
        <authorList>
            <person name="Wang D."/>
            <person name="Mao Y."/>
        </authorList>
    </citation>
    <scope>NUCLEOTIDE SEQUENCE</scope>
    <source>
        <tissue evidence="1">Gametophyte</tissue>
    </source>
</reference>
<proteinExistence type="predicted"/>
<protein>
    <submittedName>
        <fullName evidence="1">Uncharacterized protein</fullName>
    </submittedName>
</protein>
<sequence>MDMLASCFGAASSLGMTSSHAFVYLARVVQETCAKLQHCTDNEVLVSVTLSRVEGPGSLLLYASGYAGLAEEVEVSAEIETQISFGVESLASALQQLALERQQNPGPTAPPADTVAASLAEIHADPDGAAAGGEGEAEDDTLDQLEPVGDDGADGDAAGQKKGEDGAGAAQLLDDGRRLSVNVSVAPEPTPAPDSDAPTASSLAAGALNRGALADVQEQANDGMRYACTASQMSAARIDREASPAPDREFFLASSFKIPGLIVPPQRMLFPTGRGAARREPPVPAPWTVKITNALRSETLTELLHPGRDVSLRDHLKDFSAL</sequence>
<dbReference type="EMBL" id="CM020618">
    <property type="protein sequence ID" value="KAK1859205.1"/>
    <property type="molecule type" value="Genomic_DNA"/>
</dbReference>
<name>A0ACC3BNA1_PYRYE</name>
<evidence type="ECO:0000313" key="1">
    <source>
        <dbReference type="EMBL" id="KAK1859205.1"/>
    </source>
</evidence>
<keyword evidence="2" id="KW-1185">Reference proteome</keyword>